<feature type="repeat" description="TPR" evidence="3">
    <location>
        <begin position="534"/>
        <end position="567"/>
    </location>
</feature>
<keyword evidence="5" id="KW-1133">Transmembrane helix</keyword>
<evidence type="ECO:0000256" key="5">
    <source>
        <dbReference type="SAM" id="Phobius"/>
    </source>
</evidence>
<dbReference type="EMBL" id="LACI01000353">
    <property type="protein sequence ID" value="KJU87026.1"/>
    <property type="molecule type" value="Genomic_DNA"/>
</dbReference>
<keyword evidence="8" id="KW-1185">Reference proteome</keyword>
<feature type="region of interest" description="Disordered" evidence="4">
    <location>
        <begin position="327"/>
        <end position="363"/>
    </location>
</feature>
<evidence type="ECO:0000256" key="4">
    <source>
        <dbReference type="SAM" id="MobiDB-lite"/>
    </source>
</evidence>
<dbReference type="PANTHER" id="PTHR44858">
    <property type="entry name" value="TETRATRICOPEPTIDE REPEAT PROTEIN 6"/>
    <property type="match status" value="1"/>
</dbReference>
<reference evidence="7 8" key="1">
    <citation type="submission" date="2015-02" db="EMBL/GenBank/DDBJ databases">
        <title>Single-cell genomics of uncultivated deep-branching MTB reveals a conserved set of magnetosome genes.</title>
        <authorList>
            <person name="Kolinko S."/>
            <person name="Richter M."/>
            <person name="Glockner F.O."/>
            <person name="Brachmann A."/>
            <person name="Schuler D."/>
        </authorList>
    </citation>
    <scope>NUCLEOTIDE SEQUENCE [LARGE SCALE GENOMIC DNA]</scope>
    <source>
        <strain evidence="7">TM-1</strain>
    </source>
</reference>
<name>A0A0F3GYN6_9BACT</name>
<feature type="repeat" description="TPR" evidence="3">
    <location>
        <begin position="630"/>
        <end position="663"/>
    </location>
</feature>
<dbReference type="Proteomes" id="UP000033423">
    <property type="component" value="Unassembled WGS sequence"/>
</dbReference>
<dbReference type="GO" id="GO:0005524">
    <property type="term" value="F:ATP binding"/>
    <property type="evidence" value="ECO:0007669"/>
    <property type="project" value="InterPro"/>
</dbReference>
<dbReference type="PROSITE" id="PS50293">
    <property type="entry name" value="TPR_REGION"/>
    <property type="match status" value="5"/>
</dbReference>
<dbReference type="InterPro" id="IPR011990">
    <property type="entry name" value="TPR-like_helical_dom_sf"/>
</dbReference>
<feature type="domain" description="Protein kinase" evidence="6">
    <location>
        <begin position="50"/>
        <end position="321"/>
    </location>
</feature>
<dbReference type="PANTHER" id="PTHR44858:SF1">
    <property type="entry name" value="UDP-N-ACETYLGLUCOSAMINE--PEPTIDE N-ACETYLGLUCOSAMINYLTRANSFERASE SPINDLY-RELATED"/>
    <property type="match status" value="1"/>
</dbReference>
<dbReference type="Gene3D" id="3.30.200.20">
    <property type="entry name" value="Phosphorylase Kinase, domain 1"/>
    <property type="match status" value="1"/>
</dbReference>
<evidence type="ECO:0000256" key="1">
    <source>
        <dbReference type="ARBA" id="ARBA00022737"/>
    </source>
</evidence>
<dbReference type="Pfam" id="PF13414">
    <property type="entry name" value="TPR_11"/>
    <property type="match status" value="1"/>
</dbReference>
<keyword evidence="2 3" id="KW-0802">TPR repeat</keyword>
<dbReference type="Pfam" id="PF00069">
    <property type="entry name" value="Pkinase"/>
    <property type="match status" value="1"/>
</dbReference>
<protein>
    <submittedName>
        <fullName evidence="7">TPR repeat-containing serine/threonine protein kinase</fullName>
    </submittedName>
</protein>
<evidence type="ECO:0000259" key="6">
    <source>
        <dbReference type="PROSITE" id="PS50011"/>
    </source>
</evidence>
<feature type="repeat" description="TPR" evidence="3">
    <location>
        <begin position="500"/>
        <end position="533"/>
    </location>
</feature>
<feature type="repeat" description="TPR" evidence="3">
    <location>
        <begin position="398"/>
        <end position="431"/>
    </location>
</feature>
<keyword evidence="1" id="KW-0677">Repeat</keyword>
<dbReference type="GO" id="GO:0046813">
    <property type="term" value="P:receptor-mediated virion attachment to host cell"/>
    <property type="evidence" value="ECO:0007669"/>
    <property type="project" value="TreeGrafter"/>
</dbReference>
<keyword evidence="7" id="KW-0808">Transferase</keyword>
<dbReference type="GO" id="GO:0004674">
    <property type="term" value="F:protein serine/threonine kinase activity"/>
    <property type="evidence" value="ECO:0007669"/>
    <property type="project" value="UniProtKB-KW"/>
</dbReference>
<dbReference type="PROSITE" id="PS00108">
    <property type="entry name" value="PROTEIN_KINASE_ST"/>
    <property type="match status" value="1"/>
</dbReference>
<dbReference type="Gene3D" id="1.10.510.10">
    <property type="entry name" value="Transferase(Phosphotransferase) domain 1"/>
    <property type="match status" value="1"/>
</dbReference>
<dbReference type="InterPro" id="IPR011009">
    <property type="entry name" value="Kinase-like_dom_sf"/>
</dbReference>
<evidence type="ECO:0000256" key="3">
    <source>
        <dbReference type="PROSITE-ProRule" id="PRU00339"/>
    </source>
</evidence>
<dbReference type="Pfam" id="PF13181">
    <property type="entry name" value="TPR_8"/>
    <property type="match status" value="1"/>
</dbReference>
<evidence type="ECO:0000313" key="8">
    <source>
        <dbReference type="Proteomes" id="UP000033423"/>
    </source>
</evidence>
<dbReference type="PROSITE" id="PS50011">
    <property type="entry name" value="PROTEIN_KINASE_DOM"/>
    <property type="match status" value="1"/>
</dbReference>
<dbReference type="InterPro" id="IPR008271">
    <property type="entry name" value="Ser/Thr_kinase_AS"/>
</dbReference>
<dbReference type="InterPro" id="IPR000719">
    <property type="entry name" value="Prot_kinase_dom"/>
</dbReference>
<keyword evidence="7" id="KW-0723">Serine/threonine-protein kinase</keyword>
<accession>A0A0F3GYN6</accession>
<feature type="transmembrane region" description="Helical" evidence="5">
    <location>
        <begin position="368"/>
        <end position="389"/>
    </location>
</feature>
<dbReference type="SMART" id="SM00028">
    <property type="entry name" value="TPR"/>
    <property type="match status" value="8"/>
</dbReference>
<dbReference type="SUPFAM" id="SSF48439">
    <property type="entry name" value="Protein prenylyltransferase"/>
    <property type="match status" value="1"/>
</dbReference>
<feature type="repeat" description="TPR" evidence="3">
    <location>
        <begin position="466"/>
        <end position="499"/>
    </location>
</feature>
<dbReference type="InterPro" id="IPR050498">
    <property type="entry name" value="Ycf3"/>
</dbReference>
<evidence type="ECO:0000256" key="2">
    <source>
        <dbReference type="ARBA" id="ARBA00022803"/>
    </source>
</evidence>
<dbReference type="GO" id="GO:0009279">
    <property type="term" value="C:cell outer membrane"/>
    <property type="evidence" value="ECO:0007669"/>
    <property type="project" value="TreeGrafter"/>
</dbReference>
<keyword evidence="7" id="KW-0418">Kinase</keyword>
<feature type="repeat" description="TPR" evidence="3">
    <location>
        <begin position="432"/>
        <end position="465"/>
    </location>
</feature>
<dbReference type="InterPro" id="IPR019734">
    <property type="entry name" value="TPR_rpt"/>
</dbReference>
<feature type="repeat" description="TPR" evidence="3">
    <location>
        <begin position="596"/>
        <end position="629"/>
    </location>
</feature>
<gene>
    <name evidence="7" type="ORF">MBAV_000780</name>
</gene>
<dbReference type="SMART" id="SM00220">
    <property type="entry name" value="S_TKc"/>
    <property type="match status" value="1"/>
</dbReference>
<dbReference type="PROSITE" id="PS50005">
    <property type="entry name" value="TPR"/>
    <property type="match status" value="7"/>
</dbReference>
<dbReference type="CDD" id="cd14014">
    <property type="entry name" value="STKc_PknB_like"/>
    <property type="match status" value="1"/>
</dbReference>
<dbReference type="Gene3D" id="1.25.40.10">
    <property type="entry name" value="Tetratricopeptide repeat domain"/>
    <property type="match status" value="3"/>
</dbReference>
<dbReference type="AlphaFoldDB" id="A0A0F3GYN6"/>
<dbReference type="Pfam" id="PF00515">
    <property type="entry name" value="TPR_1"/>
    <property type="match status" value="4"/>
</dbReference>
<sequence length="712" mass="80272">MAKLQTICPGCFRDRGNDGVICSSCGYDESQATSAIALPLKTLLNNNKYISGKLLGKPGGFGITYLGYDINLRMRIAIKEYFPKSMVSRIPNSKEVAAHSLEDEESLQYGIQQFLQEARVLAKFVHQNVVRVKDFFEESNTAYIVMDYYDGISLEEYRIKKGGKLTEQESLDIMMAVLSGLMEVHGKGFLHRDIKPHNIFITTDNRPILLDFGAARQAISEKSRGLTVVLTEGFAPYEQYQSRGNQGPWTDIYAVGATFYYILSGVLPTDAASRKSNVKLVPLRQLVPSISPYLDNIIAKAMAVEPTMRPQTVEDLLKLFETGNRRVTEIHTESRQQQQNRPEPDSRPIPPSNRRDSSPGAESSSKKAVLSFALVMMALILVSIGLYGYKLKDDKKKIKEYLAEGHEKLKDEQYDSAIVYYSNVIEITPGHSDAYNGRGDAYRKKGDYDRAIDDYTKAIEIAPRYADAYSGRGIAYHKKGYYDSAITDYTRAIEIDPRDDVAYSNRGIAYINKGDYNSAIADCTKAIDIDPQYDSAYANRGIAYANKGDYDNAIADYTKALEINPKHTYAYTRLENAYKNKQERFRSKESSVTNTADAYYNSGVSYYNKKQYSIAIIDYTKAIELNPRYIAAYLNRGTTYYKIKDYDHAVADFSKVIEMNSIHVTAYHNRAFAYIKSGNLHNGCLDMKKACDLKSSDSCNTYRELLHSAKCT</sequence>
<evidence type="ECO:0000313" key="7">
    <source>
        <dbReference type="EMBL" id="KJU87026.1"/>
    </source>
</evidence>
<comment type="caution">
    <text evidence="7">The sequence shown here is derived from an EMBL/GenBank/DDBJ whole genome shotgun (WGS) entry which is preliminary data.</text>
</comment>
<proteinExistence type="predicted"/>
<dbReference type="SUPFAM" id="SSF56112">
    <property type="entry name" value="Protein kinase-like (PK-like)"/>
    <property type="match status" value="1"/>
</dbReference>
<dbReference type="SUPFAM" id="SSF48452">
    <property type="entry name" value="TPR-like"/>
    <property type="match status" value="1"/>
</dbReference>
<keyword evidence="5" id="KW-0472">Membrane</keyword>
<keyword evidence="5" id="KW-0812">Transmembrane</keyword>
<organism evidence="7 8">
    <name type="scientific">Candidatus Magnetobacterium bavaricum</name>
    <dbReference type="NCBI Taxonomy" id="29290"/>
    <lineage>
        <taxon>Bacteria</taxon>
        <taxon>Pseudomonadati</taxon>
        <taxon>Nitrospirota</taxon>
        <taxon>Thermodesulfovibrionia</taxon>
        <taxon>Thermodesulfovibrionales</taxon>
        <taxon>Candidatus Magnetobacteriaceae</taxon>
        <taxon>Candidatus Magnetobacterium</taxon>
    </lineage>
</organism>